<dbReference type="Gene3D" id="3.40.50.1820">
    <property type="entry name" value="alpha/beta hydrolase"/>
    <property type="match status" value="1"/>
</dbReference>
<dbReference type="PROSITE" id="PS00122">
    <property type="entry name" value="CARBOXYLESTERASE_B_1"/>
    <property type="match status" value="1"/>
</dbReference>
<comment type="caution">
    <text evidence="8">The sequence shown here is derived from an EMBL/GenBank/DDBJ whole genome shotgun (WGS) entry which is preliminary data.</text>
</comment>
<dbReference type="PROSITE" id="PS00941">
    <property type="entry name" value="CARBOXYLESTERASE_B_2"/>
    <property type="match status" value="1"/>
</dbReference>
<keyword evidence="3 6" id="KW-0378">Hydrolase</keyword>
<keyword evidence="4" id="KW-1015">Disulfide bond</keyword>
<keyword evidence="2" id="KW-0719">Serine esterase</keyword>
<name>A0ABQ9JVR7_9CUCU</name>
<evidence type="ECO:0000256" key="1">
    <source>
        <dbReference type="ARBA" id="ARBA00005964"/>
    </source>
</evidence>
<proteinExistence type="inferred from homology"/>
<evidence type="ECO:0000259" key="7">
    <source>
        <dbReference type="Pfam" id="PF00135"/>
    </source>
</evidence>
<dbReference type="EC" id="3.1.1.-" evidence="6"/>
<accession>A0ABQ9JVR7</accession>
<evidence type="ECO:0000256" key="2">
    <source>
        <dbReference type="ARBA" id="ARBA00022487"/>
    </source>
</evidence>
<dbReference type="InterPro" id="IPR029058">
    <property type="entry name" value="AB_hydrolase_fold"/>
</dbReference>
<dbReference type="InterPro" id="IPR019819">
    <property type="entry name" value="Carboxylesterase_B_CS"/>
</dbReference>
<evidence type="ECO:0000256" key="5">
    <source>
        <dbReference type="ARBA" id="ARBA00023180"/>
    </source>
</evidence>
<dbReference type="InterPro" id="IPR002018">
    <property type="entry name" value="CarbesteraseB"/>
</dbReference>
<dbReference type="SUPFAM" id="SSF53474">
    <property type="entry name" value="alpha/beta-Hydrolases"/>
    <property type="match status" value="1"/>
</dbReference>
<comment type="similarity">
    <text evidence="1 6">Belongs to the type-B carboxylesterase/lipase family.</text>
</comment>
<organism evidence="8 9">
    <name type="scientific">Molorchus minor</name>
    <dbReference type="NCBI Taxonomy" id="1323400"/>
    <lineage>
        <taxon>Eukaryota</taxon>
        <taxon>Metazoa</taxon>
        <taxon>Ecdysozoa</taxon>
        <taxon>Arthropoda</taxon>
        <taxon>Hexapoda</taxon>
        <taxon>Insecta</taxon>
        <taxon>Pterygota</taxon>
        <taxon>Neoptera</taxon>
        <taxon>Endopterygota</taxon>
        <taxon>Coleoptera</taxon>
        <taxon>Polyphaga</taxon>
        <taxon>Cucujiformia</taxon>
        <taxon>Chrysomeloidea</taxon>
        <taxon>Cerambycidae</taxon>
        <taxon>Lamiinae</taxon>
        <taxon>Monochamini</taxon>
        <taxon>Molorchus</taxon>
    </lineage>
</organism>
<dbReference type="PANTHER" id="PTHR43142:SF1">
    <property type="entry name" value="CARBOXYLIC ESTER HYDROLASE"/>
    <property type="match status" value="1"/>
</dbReference>
<keyword evidence="9" id="KW-1185">Reference proteome</keyword>
<reference evidence="8" key="1">
    <citation type="journal article" date="2023" name="Insect Mol. Biol.">
        <title>Genome sequencing provides insights into the evolution of gene families encoding plant cell wall-degrading enzymes in longhorned beetles.</title>
        <authorList>
            <person name="Shin N.R."/>
            <person name="Okamura Y."/>
            <person name="Kirsch R."/>
            <person name="Pauchet Y."/>
        </authorList>
    </citation>
    <scope>NUCLEOTIDE SEQUENCE</scope>
    <source>
        <strain evidence="8">MMC_N1</strain>
    </source>
</reference>
<evidence type="ECO:0000313" key="8">
    <source>
        <dbReference type="EMBL" id="KAJ8981443.1"/>
    </source>
</evidence>
<gene>
    <name evidence="8" type="ORF">NQ317_000117</name>
</gene>
<evidence type="ECO:0000256" key="4">
    <source>
        <dbReference type="ARBA" id="ARBA00023157"/>
    </source>
</evidence>
<dbReference type="Pfam" id="PF00135">
    <property type="entry name" value="COesterase"/>
    <property type="match status" value="1"/>
</dbReference>
<keyword evidence="5" id="KW-0325">Glycoprotein</keyword>
<dbReference type="PANTHER" id="PTHR43142">
    <property type="entry name" value="CARBOXYLIC ESTER HYDROLASE"/>
    <property type="match status" value="1"/>
</dbReference>
<dbReference type="Proteomes" id="UP001162164">
    <property type="component" value="Unassembled WGS sequence"/>
</dbReference>
<feature type="domain" description="Carboxylesterase type B" evidence="7">
    <location>
        <begin position="31"/>
        <end position="546"/>
    </location>
</feature>
<protein>
    <recommendedName>
        <fullName evidence="6">Carboxylic ester hydrolase</fullName>
        <ecNumber evidence="6">3.1.1.-</ecNumber>
    </recommendedName>
</protein>
<sequence length="562" mass="62463">MLKEERFWIKKLSFPQSVKSRQMIPSSACPPGQIRGVATTTQRNGQPYYAYLGIPFAAPPVGNLRFQPPQPVASWDGILDTQQYNNMCYQVGNDNSLETEDCLYINVYTPEAPGTNAALPVMFNIYGGGYVHGYAGGLYGPQFVVEQDVVVVSINYREIKHSSYVLKGNIGIRARNIRFLSTGDTVIPGNMGLKDQQFGLKWVQENIHLFGGDPTKVTIMGQSAGAASVTFQILSPGSSGLFRAGIAESGSALCGFAYQRNPVDTAYGVAAAIDPTFTNDKTSQELLEFLQSVDAKAIDNTADQYKTYAPVIEVEHDGAFITESMYEAVKNGRINKVPLVIGINSEEQIAHAADLDNLKKTMRNYEKNVQLLVSDDMNIDDSDTRTAAGEAAKEIYTDGLFQDDPVASIEFLSDSAYVRAIIRYAEWQSHYTDVYFYQFSYHGLLGGNDVSLDGLGKVAHAEDTKYLWSKVSGTDLSSYPASDITTLDRYVALFTNFAKTLNPTPETTDLLQNVIWPKASSDQYYYLDIDENLQIKENPREFSYRKWVELYDTYANEPLISY</sequence>
<evidence type="ECO:0000256" key="3">
    <source>
        <dbReference type="ARBA" id="ARBA00022801"/>
    </source>
</evidence>
<evidence type="ECO:0000313" key="9">
    <source>
        <dbReference type="Proteomes" id="UP001162164"/>
    </source>
</evidence>
<evidence type="ECO:0000256" key="6">
    <source>
        <dbReference type="RuleBase" id="RU361235"/>
    </source>
</evidence>
<dbReference type="EMBL" id="JAPWTJ010000182">
    <property type="protein sequence ID" value="KAJ8981443.1"/>
    <property type="molecule type" value="Genomic_DNA"/>
</dbReference>
<dbReference type="InterPro" id="IPR019826">
    <property type="entry name" value="Carboxylesterase_B_AS"/>
</dbReference>